<evidence type="ECO:0000313" key="3">
    <source>
        <dbReference type="EMBL" id="CAB4791777.1"/>
    </source>
</evidence>
<proteinExistence type="predicted"/>
<organism evidence="4">
    <name type="scientific">freshwater metagenome</name>
    <dbReference type="NCBI Taxonomy" id="449393"/>
    <lineage>
        <taxon>unclassified sequences</taxon>
        <taxon>metagenomes</taxon>
        <taxon>ecological metagenomes</taxon>
    </lineage>
</organism>
<dbReference type="EMBL" id="CAFAAM010000198">
    <property type="protein sequence ID" value="CAB4813545.1"/>
    <property type="molecule type" value="Genomic_DNA"/>
</dbReference>
<dbReference type="AlphaFoldDB" id="A0A6J6YY88"/>
<evidence type="ECO:0000313" key="5">
    <source>
        <dbReference type="EMBL" id="CAB4995377.1"/>
    </source>
</evidence>
<dbReference type="EMBL" id="CAFBOK010000217">
    <property type="protein sequence ID" value="CAB4995377.1"/>
    <property type="molecule type" value="Genomic_DNA"/>
</dbReference>
<accession>A0A6J6YY88</accession>
<evidence type="ECO:0000313" key="4">
    <source>
        <dbReference type="EMBL" id="CAB4813545.1"/>
    </source>
</evidence>
<protein>
    <submittedName>
        <fullName evidence="4">Unannotated protein</fullName>
    </submittedName>
</protein>
<name>A0A6J6YY88_9ZZZZ</name>
<evidence type="ECO:0000313" key="2">
    <source>
        <dbReference type="EMBL" id="CAB4698241.1"/>
    </source>
</evidence>
<sequence length="174" mass="19170">MAHVSTVTVLAPSLKSMQSSLSRIPTSVFPKVRWRRGRAHAPSILGDFLNRSATSMRSTPMLRSTTFPRSSRNFCCTERGPLVGSRFATKTVMAVNVPMTRSSKVSFRGCSAGIPMPKAMRSVNRSRATCARFRVPTARDHVLLRSASASRSMVIRSPRSVACRLAMPLRRSTD</sequence>
<reference evidence="4" key="1">
    <citation type="submission" date="2020-05" db="EMBL/GenBank/DDBJ databases">
        <authorList>
            <person name="Chiriac C."/>
            <person name="Salcher M."/>
            <person name="Ghai R."/>
            <person name="Kavagutti S V."/>
        </authorList>
    </citation>
    <scope>NUCLEOTIDE SEQUENCE</scope>
</reference>
<dbReference type="EMBL" id="CAESAL010000094">
    <property type="protein sequence ID" value="CAB4346187.1"/>
    <property type="molecule type" value="Genomic_DNA"/>
</dbReference>
<gene>
    <name evidence="2" type="ORF">UFOPK2624_00380</name>
    <name evidence="3" type="ORF">UFOPK2969_00894</name>
    <name evidence="4" type="ORF">UFOPK3010_01296</name>
    <name evidence="1" type="ORF">UFOPK3331_01767</name>
    <name evidence="5" type="ORF">UFOPK3927_01553</name>
</gene>
<dbReference type="EMBL" id="CAEZXY010000009">
    <property type="protein sequence ID" value="CAB4698241.1"/>
    <property type="molecule type" value="Genomic_DNA"/>
</dbReference>
<evidence type="ECO:0000313" key="1">
    <source>
        <dbReference type="EMBL" id="CAB4346187.1"/>
    </source>
</evidence>
<dbReference type="EMBL" id="CAFAAD010000058">
    <property type="protein sequence ID" value="CAB4791777.1"/>
    <property type="molecule type" value="Genomic_DNA"/>
</dbReference>